<feature type="region of interest" description="Disordered" evidence="1">
    <location>
        <begin position="36"/>
        <end position="74"/>
    </location>
</feature>
<evidence type="ECO:0000256" key="2">
    <source>
        <dbReference type="SAM" id="SignalP"/>
    </source>
</evidence>
<comment type="caution">
    <text evidence="3">The sequence shown here is derived from an EMBL/GenBank/DDBJ whole genome shotgun (WGS) entry which is preliminary data.</text>
</comment>
<evidence type="ECO:0000313" key="3">
    <source>
        <dbReference type="EMBL" id="KAF6410723.1"/>
    </source>
</evidence>
<reference evidence="3 4" key="1">
    <citation type="journal article" date="2020" name="Nature">
        <title>Six reference-quality genomes reveal evolution of bat adaptations.</title>
        <authorList>
            <person name="Jebb D."/>
            <person name="Huang Z."/>
            <person name="Pippel M."/>
            <person name="Hughes G.M."/>
            <person name="Lavrichenko K."/>
            <person name="Devanna P."/>
            <person name="Winkler S."/>
            <person name="Jermiin L.S."/>
            <person name="Skirmuntt E.C."/>
            <person name="Katzourakis A."/>
            <person name="Burkitt-Gray L."/>
            <person name="Ray D.A."/>
            <person name="Sullivan K.A.M."/>
            <person name="Roscito J.G."/>
            <person name="Kirilenko B.M."/>
            <person name="Davalos L.M."/>
            <person name="Corthals A.P."/>
            <person name="Power M.L."/>
            <person name="Jones G."/>
            <person name="Ransome R.D."/>
            <person name="Dechmann D.K.N."/>
            <person name="Locatelli A.G."/>
            <person name="Puechmaille S.J."/>
            <person name="Fedrigo O."/>
            <person name="Jarvis E.D."/>
            <person name="Hiller M."/>
            <person name="Vernes S.C."/>
            <person name="Myers E.W."/>
            <person name="Teeling E.C."/>
        </authorList>
    </citation>
    <scope>NUCLEOTIDE SEQUENCE [LARGE SCALE GENOMIC DNA]</scope>
    <source>
        <strain evidence="3">MRouAeg1</strain>
        <tissue evidence="3">Muscle</tissue>
    </source>
</reference>
<feature type="chain" id="PRO_5029708007" evidence="2">
    <location>
        <begin position="32"/>
        <end position="182"/>
    </location>
</feature>
<evidence type="ECO:0000256" key="1">
    <source>
        <dbReference type="SAM" id="MobiDB-lite"/>
    </source>
</evidence>
<sequence length="182" mass="19543">MRFIGHFPPQSAKLLLTYYSLLFILSYKCDGTVSPASPKMETERNCGSRQGHRIGIERHTTPGHSRSSGGKSHAGREDAVAFLLRLQQSGARMEEEHLGQGHRGCRAGSAPIPVHLGLGRATGEMAPVISPHVTHVPTCSGSKVLWPALQKQKHSSIHVSSPEDGDSTVGGRQSKGLQPPKS</sequence>
<protein>
    <submittedName>
        <fullName evidence="3">Uncharacterized protein</fullName>
    </submittedName>
</protein>
<keyword evidence="4" id="KW-1185">Reference proteome</keyword>
<dbReference type="AlphaFoldDB" id="A0A7J8CIJ5"/>
<organism evidence="3 4">
    <name type="scientific">Rousettus aegyptiacus</name>
    <name type="common">Egyptian fruit bat</name>
    <name type="synonym">Pteropus aegyptiacus</name>
    <dbReference type="NCBI Taxonomy" id="9407"/>
    <lineage>
        <taxon>Eukaryota</taxon>
        <taxon>Metazoa</taxon>
        <taxon>Chordata</taxon>
        <taxon>Craniata</taxon>
        <taxon>Vertebrata</taxon>
        <taxon>Euteleostomi</taxon>
        <taxon>Mammalia</taxon>
        <taxon>Eutheria</taxon>
        <taxon>Laurasiatheria</taxon>
        <taxon>Chiroptera</taxon>
        <taxon>Yinpterochiroptera</taxon>
        <taxon>Pteropodoidea</taxon>
        <taxon>Pteropodidae</taxon>
        <taxon>Rousettinae</taxon>
        <taxon>Rousettus</taxon>
    </lineage>
</organism>
<accession>A0A7J8CIJ5</accession>
<evidence type="ECO:0000313" key="4">
    <source>
        <dbReference type="Proteomes" id="UP000593571"/>
    </source>
</evidence>
<dbReference type="EMBL" id="JACASE010000014">
    <property type="protein sequence ID" value="KAF6410723.1"/>
    <property type="molecule type" value="Genomic_DNA"/>
</dbReference>
<feature type="signal peptide" evidence="2">
    <location>
        <begin position="1"/>
        <end position="31"/>
    </location>
</feature>
<dbReference type="Proteomes" id="UP000593571">
    <property type="component" value="Unassembled WGS sequence"/>
</dbReference>
<gene>
    <name evidence="3" type="ORF">HJG63_009165</name>
</gene>
<proteinExistence type="predicted"/>
<name>A0A7J8CIJ5_ROUAE</name>
<feature type="region of interest" description="Disordered" evidence="1">
    <location>
        <begin position="153"/>
        <end position="182"/>
    </location>
</feature>
<keyword evidence="2" id="KW-0732">Signal</keyword>